<dbReference type="EMBL" id="KL142386">
    <property type="protein sequence ID" value="KDR73227.1"/>
    <property type="molecule type" value="Genomic_DNA"/>
</dbReference>
<name>A0A067ST43_GALM3</name>
<feature type="domain" description="Zinc-finger" evidence="11">
    <location>
        <begin position="419"/>
        <end position="483"/>
    </location>
</feature>
<keyword evidence="8" id="KW-0804">Transcription</keyword>
<dbReference type="GO" id="GO:0005634">
    <property type="term" value="C:nucleus"/>
    <property type="evidence" value="ECO:0007669"/>
    <property type="project" value="UniProtKB-SubCell"/>
</dbReference>
<dbReference type="InterPro" id="IPR040221">
    <property type="entry name" value="CDCA7/CDA7L"/>
</dbReference>
<dbReference type="InterPro" id="IPR018866">
    <property type="entry name" value="Znf-4CXXC_R1"/>
</dbReference>
<evidence type="ECO:0000256" key="1">
    <source>
        <dbReference type="ARBA" id="ARBA00004123"/>
    </source>
</evidence>
<feature type="compositionally biased region" description="Polar residues" evidence="10">
    <location>
        <begin position="131"/>
        <end position="149"/>
    </location>
</feature>
<evidence type="ECO:0000256" key="8">
    <source>
        <dbReference type="ARBA" id="ARBA00023163"/>
    </source>
</evidence>
<proteinExistence type="predicted"/>
<evidence type="ECO:0000256" key="6">
    <source>
        <dbReference type="ARBA" id="ARBA00022843"/>
    </source>
</evidence>
<keyword evidence="5" id="KW-0597">Phosphoprotein</keyword>
<keyword evidence="13" id="KW-1185">Reference proteome</keyword>
<keyword evidence="6" id="KW-0832">Ubl conjugation</keyword>
<dbReference type="STRING" id="685588.A0A067ST43"/>
<keyword evidence="4" id="KW-1017">Isopeptide bond</keyword>
<dbReference type="PANTHER" id="PTHR31169">
    <property type="entry name" value="OS05G0300700 PROTEIN"/>
    <property type="match status" value="1"/>
</dbReference>
<keyword evidence="7" id="KW-0805">Transcription regulation</keyword>
<evidence type="ECO:0000259" key="11">
    <source>
        <dbReference type="Pfam" id="PF10497"/>
    </source>
</evidence>
<feature type="region of interest" description="Disordered" evidence="10">
    <location>
        <begin position="251"/>
        <end position="337"/>
    </location>
</feature>
<feature type="region of interest" description="Disordered" evidence="10">
    <location>
        <begin position="131"/>
        <end position="181"/>
    </location>
</feature>
<dbReference type="OrthoDB" id="298344at2759"/>
<evidence type="ECO:0000256" key="3">
    <source>
        <dbReference type="ARBA" id="ARBA00022490"/>
    </source>
</evidence>
<keyword evidence="3" id="KW-0963">Cytoplasm</keyword>
<evidence type="ECO:0000256" key="5">
    <source>
        <dbReference type="ARBA" id="ARBA00022553"/>
    </source>
</evidence>
<comment type="subcellular location">
    <subcellularLocation>
        <location evidence="2">Cytoplasm</location>
    </subcellularLocation>
    <subcellularLocation>
        <location evidence="1">Nucleus</location>
    </subcellularLocation>
</comment>
<dbReference type="Proteomes" id="UP000027222">
    <property type="component" value="Unassembled WGS sequence"/>
</dbReference>
<feature type="region of interest" description="Disordered" evidence="10">
    <location>
        <begin position="487"/>
        <end position="507"/>
    </location>
</feature>
<evidence type="ECO:0000256" key="10">
    <source>
        <dbReference type="SAM" id="MobiDB-lite"/>
    </source>
</evidence>
<dbReference type="Pfam" id="PF10497">
    <property type="entry name" value="zf-4CXXC_R1"/>
    <property type="match status" value="1"/>
</dbReference>
<sequence>MVTPLYIPLPLHPLVSLSVPRQRIQRLQAKDFGRIMPSAKALGKRKAVSPSSVMVSGSAPIPVSGHVRGVEADAFTPINDNINANPNAHPHTLDIFIHNYMPDPEINSGPSSSSNSIFAIRQSSTGFYSNMETLSSLNSPTHPQSQPQFRQEEREAALSSRGGGSRSHHPDSSRASQDSEKLFSESVLDNLGTRDQSEATDPWAESFAGGGAMHMDAQYTLSTINPTLLGGQTLDDQFSEPDLDFRADVVEDGEDENDPVVRRSQPPLGTGAGITALVNYSSSSGSSSASNPSEYEPSVATDPAVERTATKRKKKQPSTETTAVPARTLPRRHAQRQMTDMVPTDQLDAFLSTKQSEDSSYAISSDEDSGSDAASAVVVVTKSVSVSSHRAGPLNTSRRGSKKLDQVPAIKWPKTNLHSYCHQCRRKTDYLKMPCSCGKHFCVRCFAVRYPDEEFDVTPREFTCPACQGYCNCTICCSKRGETYVSSSRPDGHSGPPPGKRVTLGGKTNLPPLTLAETIPESGKYWSTIYSLTGERIGTTYIPSHFDGDPSVVFAPTAPAQVLDQPKSKPKRATKKKKIFVGQIQPSWNLEPHPKIKYVDSSSRSQKAANYNTRWYVGDRSFLKYIVEPLDKTGLLDDLSSLSSLEDDSMDESDSLEVAEGFTPRSLEDSQMSRVITDSLNACGSTLLLGLI</sequence>
<keyword evidence="9" id="KW-0539">Nucleus</keyword>
<dbReference type="AlphaFoldDB" id="A0A067ST43"/>
<dbReference type="PANTHER" id="PTHR31169:SF8">
    <property type="entry name" value="ZINC-FINGER DOMAIN OF MONOAMINE-OXIDASE A REPRESSOR R1 PROTEIN"/>
    <property type="match status" value="1"/>
</dbReference>
<gene>
    <name evidence="12" type="ORF">GALMADRAFT_725227</name>
</gene>
<evidence type="ECO:0000256" key="9">
    <source>
        <dbReference type="ARBA" id="ARBA00023242"/>
    </source>
</evidence>
<dbReference type="HOGENOM" id="CLU_397964_0_0_1"/>
<reference evidence="13" key="1">
    <citation type="journal article" date="2014" name="Proc. Natl. Acad. Sci. U.S.A.">
        <title>Extensive sampling of basidiomycete genomes demonstrates inadequacy of the white-rot/brown-rot paradigm for wood decay fungi.</title>
        <authorList>
            <person name="Riley R."/>
            <person name="Salamov A.A."/>
            <person name="Brown D.W."/>
            <person name="Nagy L.G."/>
            <person name="Floudas D."/>
            <person name="Held B.W."/>
            <person name="Levasseur A."/>
            <person name="Lombard V."/>
            <person name="Morin E."/>
            <person name="Otillar R."/>
            <person name="Lindquist E.A."/>
            <person name="Sun H."/>
            <person name="LaButti K.M."/>
            <person name="Schmutz J."/>
            <person name="Jabbour D."/>
            <person name="Luo H."/>
            <person name="Baker S.E."/>
            <person name="Pisabarro A.G."/>
            <person name="Walton J.D."/>
            <person name="Blanchette R.A."/>
            <person name="Henrissat B."/>
            <person name="Martin F."/>
            <person name="Cullen D."/>
            <person name="Hibbett D.S."/>
            <person name="Grigoriev I.V."/>
        </authorList>
    </citation>
    <scope>NUCLEOTIDE SEQUENCE [LARGE SCALE GENOMIC DNA]</scope>
    <source>
        <strain evidence="13">CBS 339.88</strain>
    </source>
</reference>
<evidence type="ECO:0000313" key="13">
    <source>
        <dbReference type="Proteomes" id="UP000027222"/>
    </source>
</evidence>
<dbReference type="GO" id="GO:0005737">
    <property type="term" value="C:cytoplasm"/>
    <property type="evidence" value="ECO:0007669"/>
    <property type="project" value="UniProtKB-SubCell"/>
</dbReference>
<protein>
    <recommendedName>
        <fullName evidence="11">Zinc-finger domain-containing protein</fullName>
    </recommendedName>
</protein>
<evidence type="ECO:0000313" key="12">
    <source>
        <dbReference type="EMBL" id="KDR73227.1"/>
    </source>
</evidence>
<dbReference type="GO" id="GO:0006355">
    <property type="term" value="P:regulation of DNA-templated transcription"/>
    <property type="evidence" value="ECO:0007669"/>
    <property type="project" value="InterPro"/>
</dbReference>
<evidence type="ECO:0000256" key="4">
    <source>
        <dbReference type="ARBA" id="ARBA00022499"/>
    </source>
</evidence>
<feature type="compositionally biased region" description="Basic and acidic residues" evidence="10">
    <location>
        <begin position="168"/>
        <end position="181"/>
    </location>
</feature>
<evidence type="ECO:0000256" key="2">
    <source>
        <dbReference type="ARBA" id="ARBA00004496"/>
    </source>
</evidence>
<feature type="compositionally biased region" description="Low complexity" evidence="10">
    <location>
        <begin position="279"/>
        <end position="298"/>
    </location>
</feature>
<accession>A0A067ST43</accession>
<organism evidence="12 13">
    <name type="scientific">Galerina marginata (strain CBS 339.88)</name>
    <dbReference type="NCBI Taxonomy" id="685588"/>
    <lineage>
        <taxon>Eukaryota</taxon>
        <taxon>Fungi</taxon>
        <taxon>Dikarya</taxon>
        <taxon>Basidiomycota</taxon>
        <taxon>Agaricomycotina</taxon>
        <taxon>Agaricomycetes</taxon>
        <taxon>Agaricomycetidae</taxon>
        <taxon>Agaricales</taxon>
        <taxon>Agaricineae</taxon>
        <taxon>Strophariaceae</taxon>
        <taxon>Galerina</taxon>
    </lineage>
</organism>
<evidence type="ECO:0000256" key="7">
    <source>
        <dbReference type="ARBA" id="ARBA00023015"/>
    </source>
</evidence>